<gene>
    <name evidence="1" type="ORF">HXK24_04185</name>
</gene>
<proteinExistence type="predicted"/>
<comment type="caution">
    <text evidence="1">The sequence shown here is derived from an EMBL/GenBank/DDBJ whole genome shotgun (WGS) entry which is preliminary data.</text>
</comment>
<dbReference type="AlphaFoldDB" id="A0A9D5X645"/>
<organism evidence="1 2">
    <name type="scientific">Lancefieldella parvula</name>
    <dbReference type="NCBI Taxonomy" id="1382"/>
    <lineage>
        <taxon>Bacteria</taxon>
        <taxon>Bacillati</taxon>
        <taxon>Actinomycetota</taxon>
        <taxon>Coriobacteriia</taxon>
        <taxon>Coriobacteriales</taxon>
        <taxon>Atopobiaceae</taxon>
        <taxon>Lancefieldella</taxon>
    </lineage>
</organism>
<evidence type="ECO:0000313" key="2">
    <source>
        <dbReference type="Proteomes" id="UP000787322"/>
    </source>
</evidence>
<protein>
    <submittedName>
        <fullName evidence="1">Uncharacterized protein</fullName>
    </submittedName>
</protein>
<evidence type="ECO:0000313" key="1">
    <source>
        <dbReference type="EMBL" id="MBF4803006.1"/>
    </source>
</evidence>
<dbReference type="RefSeq" id="WP_313993512.1">
    <property type="nucleotide sequence ID" value="NZ_CAUQBC010000001.1"/>
</dbReference>
<dbReference type="EMBL" id="JABZGU010000085">
    <property type="protein sequence ID" value="MBF4803006.1"/>
    <property type="molecule type" value="Genomic_DNA"/>
</dbReference>
<accession>A0A9D5X645</accession>
<reference evidence="1" key="1">
    <citation type="submission" date="2020-04" db="EMBL/GenBank/DDBJ databases">
        <title>Deep metagenomics examines the oral microbiome during advanced dental caries in children, revealing novel taxa and co-occurrences with host molecules.</title>
        <authorList>
            <person name="Baker J.L."/>
            <person name="Morton J.T."/>
            <person name="Dinis M."/>
            <person name="Alvarez R."/>
            <person name="Tran N.C."/>
            <person name="Knight R."/>
            <person name="Edlund A."/>
        </authorList>
    </citation>
    <scope>NUCLEOTIDE SEQUENCE</scope>
    <source>
        <strain evidence="1">JCVI_3_bin.11</strain>
    </source>
</reference>
<name>A0A9D5X645_9ACTN</name>
<sequence length="77" mass="9068">MSKTADEKVLALVNPEYIKRIPFFVRGHATGKSCEYIAREYPELYTAFEDEPSTQQVEEMSKIINELFEQRMKKHNL</sequence>
<dbReference type="Proteomes" id="UP000787322">
    <property type="component" value="Unassembled WGS sequence"/>
</dbReference>